<gene>
    <name evidence="1" type="ORF">AF332_20085</name>
</gene>
<dbReference type="OrthoDB" id="2989749at2"/>
<organism evidence="1 2">
    <name type="scientific">Sporosarcina globispora</name>
    <name type="common">Bacillus globisporus</name>
    <dbReference type="NCBI Taxonomy" id="1459"/>
    <lineage>
        <taxon>Bacteria</taxon>
        <taxon>Bacillati</taxon>
        <taxon>Bacillota</taxon>
        <taxon>Bacilli</taxon>
        <taxon>Bacillales</taxon>
        <taxon>Caryophanaceae</taxon>
        <taxon>Sporosarcina</taxon>
    </lineage>
</organism>
<accession>A0A0M0GHF6</accession>
<dbReference type="EMBL" id="LGUF01000007">
    <property type="protein sequence ID" value="KON88871.1"/>
    <property type="molecule type" value="Genomic_DNA"/>
</dbReference>
<comment type="caution">
    <text evidence="1">The sequence shown here is derived from an EMBL/GenBank/DDBJ whole genome shotgun (WGS) entry which is preliminary data.</text>
</comment>
<reference evidence="2" key="1">
    <citation type="submission" date="2015-07" db="EMBL/GenBank/DDBJ databases">
        <title>Fjat-10036 dsm4.</title>
        <authorList>
            <person name="Liu B."/>
            <person name="Wang J."/>
            <person name="Zhu Y."/>
            <person name="Liu G."/>
            <person name="Chen Q."/>
            <person name="Chen Z."/>
            <person name="Lan J."/>
            <person name="Che J."/>
            <person name="Ge C."/>
            <person name="Shi H."/>
            <person name="Pan Z."/>
            <person name="Liu X."/>
        </authorList>
    </citation>
    <scope>NUCLEOTIDE SEQUENCE [LARGE SCALE GENOMIC DNA]</scope>
    <source>
        <strain evidence="2">DSM 4</strain>
    </source>
</reference>
<dbReference type="AlphaFoldDB" id="A0A0M0GHF6"/>
<dbReference type="STRING" id="1459.AF332_20085"/>
<dbReference type="RefSeq" id="WP_053436253.1">
    <property type="nucleotide sequence ID" value="NZ_LGUF01000007.1"/>
</dbReference>
<name>A0A0M0GHF6_SPOGL</name>
<keyword evidence="2" id="KW-1185">Reference proteome</keyword>
<dbReference type="Proteomes" id="UP000037109">
    <property type="component" value="Unassembled WGS sequence"/>
</dbReference>
<sequence>MNTKYDKTKLISLLDADTISALLRIYGLGYKNLAVRFSVTREAIYYRMKMDCWRPYERELILDLFVSHGLEMAELMLIHQMTNKRKVL</sequence>
<dbReference type="PATRIC" id="fig|1459.3.peg.4429"/>
<evidence type="ECO:0000313" key="1">
    <source>
        <dbReference type="EMBL" id="KON88871.1"/>
    </source>
</evidence>
<proteinExistence type="predicted"/>
<protein>
    <submittedName>
        <fullName evidence="1">Uncharacterized protein</fullName>
    </submittedName>
</protein>
<evidence type="ECO:0000313" key="2">
    <source>
        <dbReference type="Proteomes" id="UP000037109"/>
    </source>
</evidence>